<organism evidence="1">
    <name type="scientific">hydrothermal vent metagenome</name>
    <dbReference type="NCBI Taxonomy" id="652676"/>
    <lineage>
        <taxon>unclassified sequences</taxon>
        <taxon>metagenomes</taxon>
        <taxon>ecological metagenomes</taxon>
    </lineage>
</organism>
<proteinExistence type="predicted"/>
<reference evidence="1" key="1">
    <citation type="submission" date="2018-06" db="EMBL/GenBank/DDBJ databases">
        <authorList>
            <person name="Zhirakovskaya E."/>
        </authorList>
    </citation>
    <scope>NUCLEOTIDE SEQUENCE</scope>
</reference>
<gene>
    <name evidence="1" type="ORF">MNBD_BACTEROID06-480</name>
</gene>
<dbReference type="EMBL" id="UOES01000371">
    <property type="protein sequence ID" value="VAW28248.1"/>
    <property type="molecule type" value="Genomic_DNA"/>
</dbReference>
<evidence type="ECO:0000313" key="1">
    <source>
        <dbReference type="EMBL" id="VAW28248.1"/>
    </source>
</evidence>
<feature type="non-terminal residue" evidence="1">
    <location>
        <position position="1"/>
    </location>
</feature>
<sequence>NRITTENATIAEIITVPIDQFLTVISGTNIFINCEMREERCEI</sequence>
<dbReference type="AlphaFoldDB" id="A0A3B0UCM1"/>
<protein>
    <submittedName>
        <fullName evidence="1">Uncharacterized protein</fullName>
    </submittedName>
</protein>
<accession>A0A3B0UCM1</accession>
<name>A0A3B0UCM1_9ZZZZ</name>